<evidence type="ECO:0000313" key="12">
    <source>
        <dbReference type="EnsemblMetazoa" id="XP_022665626"/>
    </source>
</evidence>
<evidence type="ECO:0000256" key="9">
    <source>
        <dbReference type="ARBA" id="ARBA00023306"/>
    </source>
</evidence>
<dbReference type="GO" id="GO:0044218">
    <property type="term" value="C:other organism cell membrane"/>
    <property type="evidence" value="ECO:0007669"/>
    <property type="project" value="UniProtKB-KW"/>
</dbReference>
<evidence type="ECO:0000256" key="5">
    <source>
        <dbReference type="ARBA" id="ARBA00022618"/>
    </source>
</evidence>
<dbReference type="GeneID" id="111252292"/>
<evidence type="ECO:0000256" key="3">
    <source>
        <dbReference type="ARBA" id="ARBA00022483"/>
    </source>
</evidence>
<dbReference type="EnsemblMetazoa" id="XM_022809891">
    <property type="protein sequence ID" value="XP_022665626"/>
    <property type="gene ID" value="LOC111252292"/>
</dbReference>
<dbReference type="RefSeq" id="XP_022665626.1">
    <property type="nucleotide sequence ID" value="XM_022809891.1"/>
</dbReference>
<evidence type="ECO:0000256" key="4">
    <source>
        <dbReference type="ARBA" id="ARBA00022537"/>
    </source>
</evidence>
<keyword evidence="4" id="KW-1052">Target cell membrane</keyword>
<evidence type="ECO:0000256" key="7">
    <source>
        <dbReference type="ARBA" id="ARBA00023043"/>
    </source>
</evidence>
<dbReference type="Pfam" id="PF13857">
    <property type="entry name" value="Ank_5"/>
    <property type="match status" value="1"/>
</dbReference>
<reference evidence="12" key="1">
    <citation type="submission" date="2021-01" db="UniProtKB">
        <authorList>
            <consortium name="EnsemblMetazoa"/>
        </authorList>
    </citation>
    <scope>IDENTIFICATION</scope>
</reference>
<evidence type="ECO:0000256" key="1">
    <source>
        <dbReference type="ARBA" id="ARBA00004175"/>
    </source>
</evidence>
<keyword evidence="3" id="KW-0268">Exocytosis</keyword>
<dbReference type="Gene3D" id="1.25.40.20">
    <property type="entry name" value="Ankyrin repeat-containing domain"/>
    <property type="match status" value="1"/>
</dbReference>
<dbReference type="AlphaFoldDB" id="A0A7M7KTI5"/>
<dbReference type="PANTHER" id="PTHR12349:SF4">
    <property type="entry name" value="ANKYRIN REPEAT AND LEM DOMAIN-CONTAINING PROTEIN 2"/>
    <property type="match status" value="1"/>
</dbReference>
<sequence length="821" mass="90834">MVVYNAPNCFLTLVTYEDHVSSMDSLLDAVSLSKSEIVAKKHWDASQIDLSPKRKRREKLGPSLFAAFAGLSFGDMCHSSSKSAVGRTAPGVPKERFFGVHIAGNNTTTSNSDMDSTPPYIFSDLASAIQFCKRFKKQARFRELSSRAAAEQFSLRGDVPLAIDGIDGEQRAENVLLAGNLGSLSSLGQAREDKLKLIGEKCAFRAPKPQDLVRLRRVVLDDDRETLRSKVWDNPRLLIGSGDNPTIVHEGARYNVFHCAAKSGLHEVIEELIRLLRSETLFRRLYPEDDQQTTKQRMAFLLGLYLNIPDKTKRANTPLHFASALGHVRCVEVMVRQPECNAKAVNGDGQTPFDIAGDNATGTAEDKERAALAIRKLLSGDKVVIPILRDAIDLSEPELGCPLVAHSPSFDYHDPPSPAAMRQAQHSPTTTGRKSPAAFIGPVSAIEAKELAEQLKKTKRESVQMRRTDPDKGIEATLRTLARQRGLGWNEFWPFLNSWADLSSGAGLAIFDNYLLSTIRAGVRKHDRLNNISDVNFNKNLPTGQYGMVEGRNGVDSSVEQMDASDKVQDQSATTELIKQLYNFINDILDDIQPLELPKSLFEALPRSDHITAANDVVQKLFISHYERAHVCSHLAHIMDSSADPRLDCVFSALKGALEGRGEDSSPCGCSNLDDGRSSGDCQSEPEDMDYSTTESSRETPTPEELSRLGFITGPLPTRTDYQVWLAIEPVRRLPSETCFPCVHRWIIAMSCFQEDQMRVWKSPQVFRGRVSPHVQTPRPKFSRALGSPISPLSAQTFASPVARDPARMSLLSMFTSPGKE</sequence>
<dbReference type="InterPro" id="IPR056237">
    <property type="entry name" value="ANKLE2_3rd"/>
</dbReference>
<proteinExistence type="inferred from homology"/>
<dbReference type="GO" id="GO:0044231">
    <property type="term" value="C:host cell presynaptic membrane"/>
    <property type="evidence" value="ECO:0007669"/>
    <property type="project" value="UniProtKB-KW"/>
</dbReference>
<accession>A0A7M7KTI5</accession>
<dbReference type="GO" id="GO:0006887">
    <property type="term" value="P:exocytosis"/>
    <property type="evidence" value="ECO:0007669"/>
    <property type="project" value="UniProtKB-KW"/>
</dbReference>
<keyword evidence="9" id="KW-0131">Cell cycle</keyword>
<keyword evidence="8" id="KW-1053">Target membrane</keyword>
<dbReference type="InterPro" id="IPR002110">
    <property type="entry name" value="Ankyrin_rpt"/>
</dbReference>
<keyword evidence="8" id="KW-0472">Membrane</keyword>
<feature type="domain" description="ANKLE2 third alpha/beta" evidence="11">
    <location>
        <begin position="386"/>
        <end position="491"/>
    </location>
</feature>
<evidence type="ECO:0000313" key="13">
    <source>
        <dbReference type="Proteomes" id="UP000594260"/>
    </source>
</evidence>
<dbReference type="GO" id="GO:0051301">
    <property type="term" value="P:cell division"/>
    <property type="evidence" value="ECO:0007669"/>
    <property type="project" value="UniProtKB-KW"/>
</dbReference>
<name>A0A7M7KTI5_VARDE</name>
<keyword evidence="13" id="KW-1185">Reference proteome</keyword>
<dbReference type="FunCoup" id="A0A7M7KTI5">
    <property type="interactions" value="2329"/>
</dbReference>
<keyword evidence="6" id="KW-0800">Toxin</keyword>
<comment type="subcellular location">
    <subcellularLocation>
        <location evidence="1">Target cell membrane</location>
    </subcellularLocation>
</comment>
<protein>
    <recommendedName>
        <fullName evidence="11">ANKLE2 third alpha/beta domain-containing protein</fullName>
    </recommendedName>
</protein>
<evidence type="ECO:0000256" key="2">
    <source>
        <dbReference type="ARBA" id="ARBA00007597"/>
    </source>
</evidence>
<evidence type="ECO:0000259" key="11">
    <source>
        <dbReference type="Pfam" id="PF24567"/>
    </source>
</evidence>
<keyword evidence="7" id="KW-0040">ANK repeat</keyword>
<keyword evidence="5" id="KW-0132">Cell division</keyword>
<dbReference type="Proteomes" id="UP000594260">
    <property type="component" value="Unplaced"/>
</dbReference>
<dbReference type="InterPro" id="IPR036770">
    <property type="entry name" value="Ankyrin_rpt-contain_sf"/>
</dbReference>
<keyword evidence="6" id="KW-0638">Presynaptic neurotoxin</keyword>
<dbReference type="InParanoid" id="A0A7M7KTI5"/>
<evidence type="ECO:0000256" key="8">
    <source>
        <dbReference type="ARBA" id="ARBA00023298"/>
    </source>
</evidence>
<dbReference type="SUPFAM" id="SSF48403">
    <property type="entry name" value="Ankyrin repeat"/>
    <property type="match status" value="1"/>
</dbReference>
<dbReference type="OrthoDB" id="7446186at2759"/>
<feature type="region of interest" description="Disordered" evidence="10">
    <location>
        <begin position="414"/>
        <end position="437"/>
    </location>
</feature>
<dbReference type="PANTHER" id="PTHR12349">
    <property type="entry name" value="ANKYRIN REPEAT AND LEM DOMAIN-CONTAINING PROTEIN 2"/>
    <property type="match status" value="1"/>
</dbReference>
<keyword evidence="6" id="KW-0528">Neurotoxin</keyword>
<evidence type="ECO:0000256" key="10">
    <source>
        <dbReference type="SAM" id="MobiDB-lite"/>
    </source>
</evidence>
<evidence type="ECO:0000256" key="6">
    <source>
        <dbReference type="ARBA" id="ARBA00023028"/>
    </source>
</evidence>
<organism evidence="12 13">
    <name type="scientific">Varroa destructor</name>
    <name type="common">Honeybee mite</name>
    <dbReference type="NCBI Taxonomy" id="109461"/>
    <lineage>
        <taxon>Eukaryota</taxon>
        <taxon>Metazoa</taxon>
        <taxon>Ecdysozoa</taxon>
        <taxon>Arthropoda</taxon>
        <taxon>Chelicerata</taxon>
        <taxon>Arachnida</taxon>
        <taxon>Acari</taxon>
        <taxon>Parasitiformes</taxon>
        <taxon>Mesostigmata</taxon>
        <taxon>Gamasina</taxon>
        <taxon>Dermanyssoidea</taxon>
        <taxon>Varroidae</taxon>
        <taxon>Varroa</taxon>
    </lineage>
</organism>
<comment type="similarity">
    <text evidence="2">Belongs to the ANKLE2 family.</text>
</comment>
<dbReference type="KEGG" id="vde:111252292"/>
<feature type="compositionally biased region" description="Low complexity" evidence="10">
    <location>
        <begin position="692"/>
        <end position="704"/>
    </location>
</feature>
<dbReference type="Pfam" id="PF24567">
    <property type="entry name" value="ANKLE2_3rd"/>
    <property type="match status" value="1"/>
</dbReference>
<feature type="region of interest" description="Disordered" evidence="10">
    <location>
        <begin position="675"/>
        <end position="710"/>
    </location>
</feature>
<feature type="compositionally biased region" description="Polar residues" evidence="10">
    <location>
        <begin position="424"/>
        <end position="433"/>
    </location>
</feature>